<evidence type="ECO:0000313" key="1">
    <source>
        <dbReference type="EMBL" id="PTH79128.1"/>
    </source>
</evidence>
<accession>A0A2T4MX11</accession>
<proteinExistence type="predicted"/>
<evidence type="ECO:0000313" key="2">
    <source>
        <dbReference type="Proteomes" id="UP000241986"/>
    </source>
</evidence>
<sequence>MKFVFKNEFTGNDQVFEFDDKKTIGEAFAEKMKDVVQEFIKQNEPKCFTPFEGAVMQEWKKRWSAAAFEAYHDAAKSFMADKNNLASTDIYHWHDRWQQHLTTHLENAYLTQLYGLDDNGKPNSPYLLQRADLLNDTSMQITIHRIRNQLMSMGIDRETAISSLEDGLTKLLNKEAIKADRSSVYDTISPDMQCEFVTAESFSLEENASRGVKTAMAFSILNYKREDFEKFAKEDGISTTGVEQSFPADQQKSLKPIIGLKTLRSMIRDAVQDCDYRPVVFGTINIKDLIKCLPDSRLILSGGRFGLYDIKDGVSYTERLIARQIHDPANSSFAPSYRALNQFLGFNNDHAYFSRFLDNTDVSIKEYQASKFNLDDEFGPKK</sequence>
<dbReference type="RefSeq" id="WP_107684754.1">
    <property type="nucleotide sequence ID" value="NZ_PZKL01000045.1"/>
</dbReference>
<dbReference type="AlphaFoldDB" id="A0A2T4MX11"/>
<dbReference type="Proteomes" id="UP000241986">
    <property type="component" value="Unassembled WGS sequence"/>
</dbReference>
<name>A0A2T4MX11_AERVE</name>
<comment type="caution">
    <text evidence="1">The sequence shown here is derived from an EMBL/GenBank/DDBJ whole genome shotgun (WGS) entry which is preliminary data.</text>
</comment>
<gene>
    <name evidence="1" type="ORF">DAA48_22110</name>
</gene>
<dbReference type="EMBL" id="PZKL01000045">
    <property type="protein sequence ID" value="PTH79128.1"/>
    <property type="molecule type" value="Genomic_DNA"/>
</dbReference>
<protein>
    <submittedName>
        <fullName evidence="1">Uncharacterized protein</fullName>
    </submittedName>
</protein>
<organism evidence="1 2">
    <name type="scientific">Aeromonas veronii</name>
    <dbReference type="NCBI Taxonomy" id="654"/>
    <lineage>
        <taxon>Bacteria</taxon>
        <taxon>Pseudomonadati</taxon>
        <taxon>Pseudomonadota</taxon>
        <taxon>Gammaproteobacteria</taxon>
        <taxon>Aeromonadales</taxon>
        <taxon>Aeromonadaceae</taxon>
        <taxon>Aeromonas</taxon>
    </lineage>
</organism>
<reference evidence="1 2" key="1">
    <citation type="submission" date="2018-03" db="EMBL/GenBank/DDBJ databases">
        <title>Aeromonas veronii whole genome sequencing and analysis.</title>
        <authorList>
            <person name="Xie H."/>
            <person name="Liu T."/>
            <person name="Wang K."/>
        </authorList>
    </citation>
    <scope>NUCLEOTIDE SEQUENCE [LARGE SCALE GENOMIC DNA]</scope>
    <source>
        <strain evidence="1 2">XH.VA.1</strain>
    </source>
</reference>